<feature type="non-terminal residue" evidence="2">
    <location>
        <position position="300"/>
    </location>
</feature>
<evidence type="ECO:0000313" key="3">
    <source>
        <dbReference type="Proteomes" id="UP000800041"/>
    </source>
</evidence>
<evidence type="ECO:0008006" key="4">
    <source>
        <dbReference type="Google" id="ProtNLM"/>
    </source>
</evidence>
<dbReference type="InterPro" id="IPR027417">
    <property type="entry name" value="P-loop_NTPase"/>
</dbReference>
<reference evidence="2" key="1">
    <citation type="journal article" date="2020" name="Stud. Mycol.">
        <title>101 Dothideomycetes genomes: a test case for predicting lifestyles and emergence of pathogens.</title>
        <authorList>
            <person name="Haridas S."/>
            <person name="Albert R."/>
            <person name="Binder M."/>
            <person name="Bloem J."/>
            <person name="Labutti K."/>
            <person name="Salamov A."/>
            <person name="Andreopoulos B."/>
            <person name="Baker S."/>
            <person name="Barry K."/>
            <person name="Bills G."/>
            <person name="Bluhm B."/>
            <person name="Cannon C."/>
            <person name="Castanera R."/>
            <person name="Culley D."/>
            <person name="Daum C."/>
            <person name="Ezra D."/>
            <person name="Gonzalez J."/>
            <person name="Henrissat B."/>
            <person name="Kuo A."/>
            <person name="Liang C."/>
            <person name="Lipzen A."/>
            <person name="Lutzoni F."/>
            <person name="Magnuson J."/>
            <person name="Mondo S."/>
            <person name="Nolan M."/>
            <person name="Ohm R."/>
            <person name="Pangilinan J."/>
            <person name="Park H.-J."/>
            <person name="Ramirez L."/>
            <person name="Alfaro M."/>
            <person name="Sun H."/>
            <person name="Tritt A."/>
            <person name="Yoshinaga Y."/>
            <person name="Zwiers L.-H."/>
            <person name="Turgeon B."/>
            <person name="Goodwin S."/>
            <person name="Spatafora J."/>
            <person name="Crous P."/>
            <person name="Grigoriev I."/>
        </authorList>
    </citation>
    <scope>NUCLEOTIDE SEQUENCE</scope>
    <source>
        <strain evidence="2">CBS 113979</strain>
    </source>
</reference>
<evidence type="ECO:0000256" key="1">
    <source>
        <dbReference type="SAM" id="MobiDB-lite"/>
    </source>
</evidence>
<dbReference type="OrthoDB" id="2608216at2759"/>
<accession>A0A6G1GJ74</accession>
<gene>
    <name evidence="2" type="ORF">K402DRAFT_408825</name>
</gene>
<dbReference type="EMBL" id="ML977213">
    <property type="protein sequence ID" value="KAF1980961.1"/>
    <property type="molecule type" value="Genomic_DNA"/>
</dbReference>
<feature type="compositionally biased region" description="Acidic residues" evidence="1">
    <location>
        <begin position="124"/>
        <end position="156"/>
    </location>
</feature>
<organism evidence="2 3">
    <name type="scientific">Aulographum hederae CBS 113979</name>
    <dbReference type="NCBI Taxonomy" id="1176131"/>
    <lineage>
        <taxon>Eukaryota</taxon>
        <taxon>Fungi</taxon>
        <taxon>Dikarya</taxon>
        <taxon>Ascomycota</taxon>
        <taxon>Pezizomycotina</taxon>
        <taxon>Dothideomycetes</taxon>
        <taxon>Pleosporomycetidae</taxon>
        <taxon>Aulographales</taxon>
        <taxon>Aulographaceae</taxon>
    </lineage>
</organism>
<feature type="region of interest" description="Disordered" evidence="1">
    <location>
        <begin position="1"/>
        <end position="183"/>
    </location>
</feature>
<feature type="compositionally biased region" description="Polar residues" evidence="1">
    <location>
        <begin position="164"/>
        <end position="178"/>
    </location>
</feature>
<proteinExistence type="predicted"/>
<sequence length="300" mass="33550">MKRHKNEATEKETKSREKATPMTAKARRVEESSEDEEPATSQALEAKKRIERAEESREVHQSHSSSLSHSNESIQDDALNSDLGDEFDDGGAQLRWDGGTTSDDGDSTILDCTPDNDGNNNDGNDNDDGNDDGNSNDDGNDDGNSNDDGNGNDDDASSDRDPNKNTQDIAQENDQPIHNPSAGLDALGQLARVVVDESHLVCTAESYRRRMEDVKRLRMLHCQFVFLTGTLPPQMEKQFESAVLLQRPYYVRSRTMRTDLEYHVVRYKPTRSCPTGTSLEEFAAYNIKRVLNDDWYGIEG</sequence>
<protein>
    <recommendedName>
        <fullName evidence="4">Helicase ATP-binding domain-containing protein</fullName>
    </recommendedName>
</protein>
<dbReference type="AlphaFoldDB" id="A0A6G1GJ74"/>
<feature type="compositionally biased region" description="Low complexity" evidence="1">
    <location>
        <begin position="62"/>
        <end position="73"/>
    </location>
</feature>
<name>A0A6G1GJ74_9PEZI</name>
<evidence type="ECO:0000313" key="2">
    <source>
        <dbReference type="EMBL" id="KAF1980961.1"/>
    </source>
</evidence>
<keyword evidence="3" id="KW-1185">Reference proteome</keyword>
<dbReference type="Proteomes" id="UP000800041">
    <property type="component" value="Unassembled WGS sequence"/>
</dbReference>
<feature type="compositionally biased region" description="Basic and acidic residues" evidence="1">
    <location>
        <begin position="45"/>
        <end position="61"/>
    </location>
</feature>
<feature type="compositionally biased region" description="Basic and acidic residues" evidence="1">
    <location>
        <begin position="1"/>
        <end position="19"/>
    </location>
</feature>
<dbReference type="Gene3D" id="3.40.50.300">
    <property type="entry name" value="P-loop containing nucleotide triphosphate hydrolases"/>
    <property type="match status" value="1"/>
</dbReference>